<name>A0ABV6DYE8_9ACTN</name>
<proteinExistence type="predicted"/>
<keyword evidence="3" id="KW-1185">Reference proteome</keyword>
<evidence type="ECO:0000313" key="2">
    <source>
        <dbReference type="EMBL" id="MFC0221678.1"/>
    </source>
</evidence>
<organism evidence="2 3">
    <name type="scientific">Nocardioides zeicaulis</name>
    <dbReference type="NCBI Taxonomy" id="1776857"/>
    <lineage>
        <taxon>Bacteria</taxon>
        <taxon>Bacillati</taxon>
        <taxon>Actinomycetota</taxon>
        <taxon>Actinomycetes</taxon>
        <taxon>Propionibacteriales</taxon>
        <taxon>Nocardioidaceae</taxon>
        <taxon>Nocardioides</taxon>
    </lineage>
</organism>
<evidence type="ECO:0008006" key="4">
    <source>
        <dbReference type="Google" id="ProtNLM"/>
    </source>
</evidence>
<comment type="caution">
    <text evidence="2">The sequence shown here is derived from an EMBL/GenBank/DDBJ whole genome shotgun (WGS) entry which is preliminary data.</text>
</comment>
<accession>A0ABV6DYE8</accession>
<gene>
    <name evidence="2" type="ORF">ACFFJG_04225</name>
</gene>
<protein>
    <recommendedName>
        <fullName evidence="4">SH3 domain-containing protein</fullName>
    </recommendedName>
</protein>
<evidence type="ECO:0000256" key="1">
    <source>
        <dbReference type="SAM" id="SignalP"/>
    </source>
</evidence>
<sequence>MGRRGRSRTAQAVMVGAALVVGLLAAALASGADDPGESETYTVLDVQQTSDGVEAVVSVRAGGVPEDVLQDVLREHTYARVTMTCEGTDLDEDGWVLQGAVEDGRVDVVVPYADRAC</sequence>
<evidence type="ECO:0000313" key="3">
    <source>
        <dbReference type="Proteomes" id="UP001589698"/>
    </source>
</evidence>
<dbReference type="EMBL" id="JBHLXH010000001">
    <property type="protein sequence ID" value="MFC0221678.1"/>
    <property type="molecule type" value="Genomic_DNA"/>
</dbReference>
<feature type="signal peptide" evidence="1">
    <location>
        <begin position="1"/>
        <end position="32"/>
    </location>
</feature>
<feature type="chain" id="PRO_5046005049" description="SH3 domain-containing protein" evidence="1">
    <location>
        <begin position="33"/>
        <end position="117"/>
    </location>
</feature>
<reference evidence="2 3" key="1">
    <citation type="submission" date="2024-09" db="EMBL/GenBank/DDBJ databases">
        <authorList>
            <person name="Sun Q."/>
            <person name="Mori K."/>
        </authorList>
    </citation>
    <scope>NUCLEOTIDE SEQUENCE [LARGE SCALE GENOMIC DNA]</scope>
    <source>
        <strain evidence="2 3">CCM 8654</strain>
    </source>
</reference>
<dbReference type="RefSeq" id="WP_378517352.1">
    <property type="nucleotide sequence ID" value="NZ_CBCSDI010000011.1"/>
</dbReference>
<keyword evidence="1" id="KW-0732">Signal</keyword>
<dbReference type="Proteomes" id="UP001589698">
    <property type="component" value="Unassembled WGS sequence"/>
</dbReference>